<dbReference type="GO" id="GO:0006740">
    <property type="term" value="P:NADPH regeneration"/>
    <property type="evidence" value="ECO:0007669"/>
    <property type="project" value="TreeGrafter"/>
</dbReference>
<dbReference type="AlphaFoldDB" id="A0A2M8WJ66"/>
<evidence type="ECO:0000256" key="4">
    <source>
        <dbReference type="ARBA" id="ARBA00022857"/>
    </source>
</evidence>
<dbReference type="SMART" id="SM01002">
    <property type="entry name" value="AlaDh_PNT_C"/>
    <property type="match status" value="1"/>
</dbReference>
<dbReference type="PANTHER" id="PTHR10160">
    <property type="entry name" value="NAD(P) TRANSHYDROGENASE"/>
    <property type="match status" value="1"/>
</dbReference>
<evidence type="ECO:0000259" key="8">
    <source>
        <dbReference type="SMART" id="SM01002"/>
    </source>
</evidence>
<name>A0A2M8WJ66_9MICO</name>
<dbReference type="GO" id="GO:0050661">
    <property type="term" value="F:NADP binding"/>
    <property type="evidence" value="ECO:0007669"/>
    <property type="project" value="TreeGrafter"/>
</dbReference>
<organism evidence="10 11">
    <name type="scientific">Luteimicrobium subarcticum</name>
    <dbReference type="NCBI Taxonomy" id="620910"/>
    <lineage>
        <taxon>Bacteria</taxon>
        <taxon>Bacillati</taxon>
        <taxon>Actinomycetota</taxon>
        <taxon>Actinomycetes</taxon>
        <taxon>Micrococcales</taxon>
        <taxon>Luteimicrobium</taxon>
    </lineage>
</organism>
<comment type="catalytic activity">
    <reaction evidence="7">
        <text>NAD(+) + NADPH + H(+)(in) = NADH + NADP(+) + H(+)(out)</text>
        <dbReference type="Rhea" id="RHEA:47992"/>
        <dbReference type="ChEBI" id="CHEBI:15378"/>
        <dbReference type="ChEBI" id="CHEBI:57540"/>
        <dbReference type="ChEBI" id="CHEBI:57783"/>
        <dbReference type="ChEBI" id="CHEBI:57945"/>
        <dbReference type="ChEBI" id="CHEBI:58349"/>
        <dbReference type="EC" id="7.1.1.1"/>
    </reaction>
</comment>
<evidence type="ECO:0000256" key="1">
    <source>
        <dbReference type="ARBA" id="ARBA00003943"/>
    </source>
</evidence>
<evidence type="ECO:0000313" key="11">
    <source>
        <dbReference type="Proteomes" id="UP000231586"/>
    </source>
</evidence>
<dbReference type="SUPFAM" id="SSF52283">
    <property type="entry name" value="Formate/glycerate dehydrogenase catalytic domain-like"/>
    <property type="match status" value="1"/>
</dbReference>
<keyword evidence="4" id="KW-0521">NADP</keyword>
<feature type="domain" description="Alanine dehydrogenase/pyridine nucleotide transhydrogenase NAD(H)-binding" evidence="8">
    <location>
        <begin position="156"/>
        <end position="322"/>
    </location>
</feature>
<keyword evidence="11" id="KW-1185">Reference proteome</keyword>
<dbReference type="Pfam" id="PF01262">
    <property type="entry name" value="AlaDh_PNT_C"/>
    <property type="match status" value="1"/>
</dbReference>
<evidence type="ECO:0000313" key="10">
    <source>
        <dbReference type="EMBL" id="PJI90975.1"/>
    </source>
</evidence>
<reference evidence="10 11" key="1">
    <citation type="submission" date="2017-11" db="EMBL/GenBank/DDBJ databases">
        <title>Genomic Encyclopedia of Archaeal and Bacterial Type Strains, Phase II (KMG-II): From Individual Species to Whole Genera.</title>
        <authorList>
            <person name="Goeker M."/>
        </authorList>
    </citation>
    <scope>NUCLEOTIDE SEQUENCE [LARGE SCALE GENOMIC DNA]</scope>
    <source>
        <strain evidence="10 11">DSM 22413</strain>
    </source>
</reference>
<comment type="function">
    <text evidence="1">The transhydrogenation between NADH and NADP is coupled to respiration and ATP hydrolysis and functions as a proton pump across the membrane.</text>
</comment>
<dbReference type="OrthoDB" id="9804592at2"/>
<dbReference type="PANTHER" id="PTHR10160:SF19">
    <property type="entry name" value="PROTON-TRANSLOCATING NAD(P)(+) TRANSHYDROGENASE"/>
    <property type="match status" value="1"/>
</dbReference>
<evidence type="ECO:0000256" key="3">
    <source>
        <dbReference type="ARBA" id="ARBA00022741"/>
    </source>
</evidence>
<evidence type="ECO:0000256" key="6">
    <source>
        <dbReference type="ARBA" id="ARBA00023027"/>
    </source>
</evidence>
<dbReference type="Proteomes" id="UP000231586">
    <property type="component" value="Unassembled WGS sequence"/>
</dbReference>
<evidence type="ECO:0000256" key="5">
    <source>
        <dbReference type="ARBA" id="ARBA00022967"/>
    </source>
</evidence>
<keyword evidence="5" id="KW-1278">Translocase</keyword>
<dbReference type="SUPFAM" id="SSF51735">
    <property type="entry name" value="NAD(P)-binding Rossmann-fold domains"/>
    <property type="match status" value="1"/>
</dbReference>
<gene>
    <name evidence="10" type="ORF">CLV34_2233</name>
</gene>
<dbReference type="InterPro" id="IPR036291">
    <property type="entry name" value="NAD(P)-bd_dom_sf"/>
</dbReference>
<dbReference type="Gene3D" id="3.40.50.720">
    <property type="entry name" value="NAD(P)-binding Rossmann-like Domain"/>
    <property type="match status" value="2"/>
</dbReference>
<proteinExistence type="predicted"/>
<dbReference type="EMBL" id="PGTZ01000009">
    <property type="protein sequence ID" value="PJI90975.1"/>
    <property type="molecule type" value="Genomic_DNA"/>
</dbReference>
<protein>
    <recommendedName>
        <fullName evidence="2">proton-translocating NAD(P)(+) transhydrogenase</fullName>
        <ecNumber evidence="2">7.1.1.1</ecNumber>
    </recommendedName>
</protein>
<keyword evidence="6" id="KW-0520">NAD</keyword>
<dbReference type="EC" id="7.1.1.1" evidence="2"/>
<evidence type="ECO:0000259" key="9">
    <source>
        <dbReference type="SMART" id="SM01003"/>
    </source>
</evidence>
<dbReference type="Pfam" id="PF05222">
    <property type="entry name" value="AlaDh_PNT_N"/>
    <property type="match status" value="1"/>
</dbReference>
<evidence type="ECO:0000256" key="2">
    <source>
        <dbReference type="ARBA" id="ARBA00012943"/>
    </source>
</evidence>
<evidence type="ECO:0000256" key="7">
    <source>
        <dbReference type="ARBA" id="ARBA00048202"/>
    </source>
</evidence>
<accession>A0A2M8WJ66</accession>
<dbReference type="InterPro" id="IPR007886">
    <property type="entry name" value="AlaDH/PNT_N"/>
</dbReference>
<dbReference type="SMART" id="SM01003">
    <property type="entry name" value="AlaDh_PNT_N"/>
    <property type="match status" value="1"/>
</dbReference>
<sequence length="381" mass="38335">MTQGPVDGPADGPSVGTVAEAGRRVALVPDVVARLVAEGWEVRVERGAGAGADADDAAYEKAGAALVDRSTALGSDVVALVRPPDPEVVAALRPGAVVVGLLGLATAPASAEALAARDVTALDLARLPRTLSRAQTMDALTSQASVAGYRAAVLAAATFARFFPMMITAAGTAKPAQVIVLGTGVAGLQAIGTARRLGAQVTGYDIRPTSADEVRSLGATFLELSAGPQVASEGGYARELTAAERDAQQAELAGHVARFDVVITTAQVPGRRPPVLVTAATVAAMRRGSVVIDLAASDLGGNVEGSRPDETVVTDGGVTLIGAGSLADDMAAAASTAYARNVAALLRTLVHDGRVVLDPDDGVHAALAVPPLTEPTAEDAR</sequence>
<dbReference type="InterPro" id="IPR007698">
    <property type="entry name" value="AlaDH/PNT_NAD(H)-bd"/>
</dbReference>
<dbReference type="GO" id="GO:0005886">
    <property type="term" value="C:plasma membrane"/>
    <property type="evidence" value="ECO:0007669"/>
    <property type="project" value="TreeGrafter"/>
</dbReference>
<keyword evidence="3" id="KW-0547">Nucleotide-binding</keyword>
<feature type="domain" description="Alanine dehydrogenase/pyridine nucleotide transhydrogenase N-terminal" evidence="9">
    <location>
        <begin position="16"/>
        <end position="147"/>
    </location>
</feature>
<comment type="caution">
    <text evidence="10">The sequence shown here is derived from an EMBL/GenBank/DDBJ whole genome shotgun (WGS) entry which is preliminary data.</text>
</comment>
<dbReference type="GO" id="GO:0008750">
    <property type="term" value="F:proton-translocating NAD(P)+ transhydrogenase activity"/>
    <property type="evidence" value="ECO:0007669"/>
    <property type="project" value="UniProtKB-EC"/>
</dbReference>